<dbReference type="InterPro" id="IPR036249">
    <property type="entry name" value="Thioredoxin-like_sf"/>
</dbReference>
<reference evidence="2 3" key="1">
    <citation type="submission" date="2024-07" db="EMBL/GenBank/DDBJ databases">
        <title>Uliginosibacterium flavum JJ3220;KACC:17644.</title>
        <authorList>
            <person name="Kim M.K."/>
        </authorList>
    </citation>
    <scope>NUCLEOTIDE SEQUENCE [LARGE SCALE GENOMIC DNA]</scope>
    <source>
        <strain evidence="2 3">KACC:17644</strain>
    </source>
</reference>
<dbReference type="Pfam" id="PF01323">
    <property type="entry name" value="DSBA"/>
    <property type="match status" value="1"/>
</dbReference>
<proteinExistence type="predicted"/>
<dbReference type="SUPFAM" id="SSF52833">
    <property type="entry name" value="Thioredoxin-like"/>
    <property type="match status" value="1"/>
</dbReference>
<feature type="domain" description="DSBA-like thioredoxin" evidence="1">
    <location>
        <begin position="8"/>
        <end position="180"/>
    </location>
</feature>
<protein>
    <submittedName>
        <fullName evidence="2">DsbA family protein</fullName>
    </submittedName>
</protein>
<dbReference type="Gene3D" id="3.40.30.10">
    <property type="entry name" value="Glutaredoxin"/>
    <property type="match status" value="1"/>
</dbReference>
<evidence type="ECO:0000313" key="3">
    <source>
        <dbReference type="Proteomes" id="UP001549691"/>
    </source>
</evidence>
<evidence type="ECO:0000313" key="2">
    <source>
        <dbReference type="EMBL" id="MET7015864.1"/>
    </source>
</evidence>
<dbReference type="RefSeq" id="WP_354602323.1">
    <property type="nucleotide sequence ID" value="NZ_JBEWZI010000023.1"/>
</dbReference>
<dbReference type="EMBL" id="JBEWZI010000023">
    <property type="protein sequence ID" value="MET7015864.1"/>
    <property type="molecule type" value="Genomic_DNA"/>
</dbReference>
<sequence length="206" mass="22187">MPILHYIYDPLCGWCYGASPLLAAARGVAGLQIRLHGGGLMNGVAVSAGLRDYVMQHDQRIAMLTGVPFGSAYFDKLLQDHSAVFSSAPPITAILAAEEVAGRGLDMLARLQMAHYVEGRRISEESVLLELGADIGLPEEPLRAAFYSLHGARTAAHIADSRALLEKHGGRGFPAFILETSTDSHLLDTHRWLSDPEGFSALLAQL</sequence>
<dbReference type="Proteomes" id="UP001549691">
    <property type="component" value="Unassembled WGS sequence"/>
</dbReference>
<keyword evidence="3" id="KW-1185">Reference proteome</keyword>
<name>A0ABV2TPK3_9RHOO</name>
<dbReference type="CDD" id="cd03025">
    <property type="entry name" value="DsbA_FrnE_like"/>
    <property type="match status" value="1"/>
</dbReference>
<organism evidence="2 3">
    <name type="scientific">Uliginosibacterium flavum</name>
    <dbReference type="NCBI Taxonomy" id="1396831"/>
    <lineage>
        <taxon>Bacteria</taxon>
        <taxon>Pseudomonadati</taxon>
        <taxon>Pseudomonadota</taxon>
        <taxon>Betaproteobacteria</taxon>
        <taxon>Rhodocyclales</taxon>
        <taxon>Zoogloeaceae</taxon>
        <taxon>Uliginosibacterium</taxon>
    </lineage>
</organism>
<gene>
    <name evidence="2" type="ORF">ABXR19_16855</name>
</gene>
<dbReference type="InterPro" id="IPR001853">
    <property type="entry name" value="DSBA-like_thioredoxin_dom"/>
</dbReference>
<comment type="caution">
    <text evidence="2">The sequence shown here is derived from an EMBL/GenBank/DDBJ whole genome shotgun (WGS) entry which is preliminary data.</text>
</comment>
<accession>A0ABV2TPK3</accession>
<evidence type="ECO:0000259" key="1">
    <source>
        <dbReference type="Pfam" id="PF01323"/>
    </source>
</evidence>